<keyword evidence="1" id="KW-0732">Signal</keyword>
<reference evidence="2 3" key="1">
    <citation type="journal article" date="2019" name="Int. J. Syst. Evol. Microbiol.">
        <title>The Global Catalogue of Microorganisms (GCM) 10K type strain sequencing project: providing services to taxonomists for standard genome sequencing and annotation.</title>
        <authorList>
            <consortium name="The Broad Institute Genomics Platform"/>
            <consortium name="The Broad Institute Genome Sequencing Center for Infectious Disease"/>
            <person name="Wu L."/>
            <person name="Ma J."/>
        </authorList>
    </citation>
    <scope>NUCLEOTIDE SEQUENCE [LARGE SCALE GENOMIC DNA]</scope>
    <source>
        <strain evidence="2 3">JCM 6924</strain>
    </source>
</reference>
<dbReference type="EMBL" id="BAAATM010000033">
    <property type="protein sequence ID" value="GAA2563093.1"/>
    <property type="molecule type" value="Genomic_DNA"/>
</dbReference>
<keyword evidence="3" id="KW-1185">Reference proteome</keyword>
<evidence type="ECO:0008006" key="4">
    <source>
        <dbReference type="Google" id="ProtNLM"/>
    </source>
</evidence>
<gene>
    <name evidence="2" type="ORF">GCM10010423_77670</name>
</gene>
<proteinExistence type="predicted"/>
<dbReference type="Proteomes" id="UP001501095">
    <property type="component" value="Unassembled WGS sequence"/>
</dbReference>
<organism evidence="2 3">
    <name type="scientific">Streptomyces levis</name>
    <dbReference type="NCBI Taxonomy" id="285566"/>
    <lineage>
        <taxon>Bacteria</taxon>
        <taxon>Bacillati</taxon>
        <taxon>Actinomycetota</taxon>
        <taxon>Actinomycetes</taxon>
        <taxon>Kitasatosporales</taxon>
        <taxon>Streptomycetaceae</taxon>
        <taxon>Streptomyces</taxon>
    </lineage>
</organism>
<dbReference type="RefSeq" id="WP_344545080.1">
    <property type="nucleotide sequence ID" value="NZ_BAAATM010000033.1"/>
</dbReference>
<evidence type="ECO:0000313" key="3">
    <source>
        <dbReference type="Proteomes" id="UP001501095"/>
    </source>
</evidence>
<feature type="chain" id="PRO_5045115012" description="Secreted protein" evidence="1">
    <location>
        <begin position="24"/>
        <end position="69"/>
    </location>
</feature>
<evidence type="ECO:0000256" key="1">
    <source>
        <dbReference type="SAM" id="SignalP"/>
    </source>
</evidence>
<accession>A0ABN3P636</accession>
<comment type="caution">
    <text evidence="2">The sequence shown here is derived from an EMBL/GenBank/DDBJ whole genome shotgun (WGS) entry which is preliminary data.</text>
</comment>
<protein>
    <recommendedName>
        <fullName evidence="4">Secreted protein</fullName>
    </recommendedName>
</protein>
<evidence type="ECO:0000313" key="2">
    <source>
        <dbReference type="EMBL" id="GAA2563093.1"/>
    </source>
</evidence>
<name>A0ABN3P636_9ACTN</name>
<feature type="signal peptide" evidence="1">
    <location>
        <begin position="1"/>
        <end position="23"/>
    </location>
</feature>
<sequence length="69" mass="7090">MALRRYVLFLGFALAVVTGSASALPVIASHAAASVGAKPGRTAGEVKTLEPGAESDWMVARIVPRSPRG</sequence>